<dbReference type="InterPro" id="IPR025262">
    <property type="entry name" value="QseG"/>
</dbReference>
<dbReference type="AlphaFoldDB" id="A0A0J5CTR5"/>
<name>A0A0J5CTR5_SERMA</name>
<accession>A0A0J5CTR5</accession>
<dbReference type="Proteomes" id="UP000247823">
    <property type="component" value="Unassembled WGS sequence"/>
</dbReference>
<dbReference type="EMBL" id="QJQB01000522">
    <property type="protein sequence ID" value="PYA57993.1"/>
    <property type="molecule type" value="Genomic_DNA"/>
</dbReference>
<evidence type="ECO:0000313" key="2">
    <source>
        <dbReference type="EMBL" id="AWL69962.1"/>
    </source>
</evidence>
<gene>
    <name evidence="2" type="primary">qseG</name>
    <name evidence="3" type="ORF">AN695_0203875</name>
    <name evidence="2" type="ORF">DKC05_21080</name>
    <name evidence="4" type="ORF">DMW51_23020</name>
</gene>
<evidence type="ECO:0000256" key="1">
    <source>
        <dbReference type="SAM" id="MobiDB-lite"/>
    </source>
</evidence>
<reference evidence="5" key="1">
    <citation type="submission" date="2016-04" db="EMBL/GenBank/DDBJ databases">
        <authorList>
            <person name="Osei Sekyere J."/>
            <person name="Sivertsen A."/>
            <person name="Pedersen A.T."/>
            <person name="Sundsfjord A."/>
        </authorList>
    </citation>
    <scope>NUCLEOTIDE SEQUENCE [LARGE SCALE GENOMIC DNA]</scope>
    <source>
        <strain evidence="5">945174350</strain>
    </source>
</reference>
<evidence type="ECO:0000313" key="3">
    <source>
        <dbReference type="EMBL" id="OCO82131.1"/>
    </source>
</evidence>
<dbReference type="Proteomes" id="UP000245399">
    <property type="component" value="Chromosome"/>
</dbReference>
<dbReference type="EMBL" id="LJEX02000114">
    <property type="protein sequence ID" value="OCO82131.1"/>
    <property type="molecule type" value="Genomic_DNA"/>
</dbReference>
<reference evidence="2 6" key="3">
    <citation type="submission" date="2018-05" db="EMBL/GenBank/DDBJ databases">
        <title>Klebsiella quasipneumonaiae provides a window into carbapenemase gene transfer, plasmid rearrangements and nosocomial acquisition from the hospital environment.</title>
        <authorList>
            <person name="Mathers A.J."/>
            <person name="Vegesana K."/>
            <person name="Stoesser N."/>
            <person name="Crook D."/>
            <person name="Vaughan A."/>
            <person name="Barry K."/>
            <person name="Parikh H."/>
            <person name="Sebra R."/>
            <person name="Kotay S."/>
            <person name="Walker A.S."/>
            <person name="Sheppard A.E."/>
        </authorList>
    </citation>
    <scope>NUCLEOTIDE SEQUENCE [LARGE SCALE GENOMIC DNA]</scope>
    <source>
        <strain evidence="2 6">CAV1761</strain>
    </source>
</reference>
<dbReference type="Proteomes" id="UP000050489">
    <property type="component" value="Unassembled WGS sequence"/>
</dbReference>
<dbReference type="NCBIfam" id="NF007997">
    <property type="entry name" value="PRK10722.1"/>
    <property type="match status" value="1"/>
</dbReference>
<keyword evidence="7" id="KW-1185">Reference proteome</keyword>
<proteinExistence type="predicted"/>
<evidence type="ECO:0000313" key="5">
    <source>
        <dbReference type="Proteomes" id="UP000050489"/>
    </source>
</evidence>
<dbReference type="EMBL" id="CP029449">
    <property type="protein sequence ID" value="AWL69962.1"/>
    <property type="molecule type" value="Genomic_DNA"/>
</dbReference>
<evidence type="ECO:0000313" key="6">
    <source>
        <dbReference type="Proteomes" id="UP000245399"/>
    </source>
</evidence>
<reference evidence="4" key="4">
    <citation type="submission" date="2018-06" db="EMBL/GenBank/DDBJ databases">
        <title>Serratia marcescens genome sequencing and assembly.</title>
        <authorList>
            <person name="Martins R.C.R."/>
            <person name="Perdigao-Neto L.V."/>
            <person name="Costa S.F."/>
            <person name="Levin A.S.S."/>
        </authorList>
    </citation>
    <scope>NUCLEOTIDE SEQUENCE</scope>
    <source>
        <strain evidence="4">1283</strain>
    </source>
</reference>
<reference evidence="3" key="2">
    <citation type="journal article" date="2017" name="PLoS ONE">
        <title>Genomic and phenotypic characterisation of fluoroquinolone resistance mechanisms in Enterobacteriaceae in Durban, South Africa.</title>
        <authorList>
            <person name="Osei Sekyere J."/>
            <person name="Amoako D.G."/>
        </authorList>
    </citation>
    <scope>NUCLEOTIDE SEQUENCE</scope>
    <source>
        <strain evidence="3">945174350</strain>
    </source>
</reference>
<organism evidence="3 5">
    <name type="scientific">Serratia marcescens</name>
    <dbReference type="NCBI Taxonomy" id="615"/>
    <lineage>
        <taxon>Bacteria</taxon>
        <taxon>Pseudomonadati</taxon>
        <taxon>Pseudomonadota</taxon>
        <taxon>Gammaproteobacteria</taxon>
        <taxon>Enterobacterales</taxon>
        <taxon>Yersiniaceae</taxon>
        <taxon>Serratia</taxon>
    </lineage>
</organism>
<evidence type="ECO:0000313" key="4">
    <source>
        <dbReference type="EMBL" id="PYA57993.1"/>
    </source>
</evidence>
<evidence type="ECO:0000313" key="7">
    <source>
        <dbReference type="Proteomes" id="UP000247823"/>
    </source>
</evidence>
<reference evidence="4" key="5">
    <citation type="submission" date="2018-06" db="EMBL/GenBank/DDBJ databases">
        <authorList>
            <person name="Martins R.C."/>
            <person name="Perdigao-Neto L.V."/>
            <person name="Costa S.F."/>
            <person name="Levin A.S.S."/>
        </authorList>
    </citation>
    <scope>NUCLEOTIDE SEQUENCE</scope>
    <source>
        <strain evidence="4">1283</strain>
    </source>
</reference>
<keyword evidence="2" id="KW-0449">Lipoprotein</keyword>
<feature type="region of interest" description="Disordered" evidence="1">
    <location>
        <begin position="227"/>
        <end position="290"/>
    </location>
</feature>
<protein>
    <submittedName>
        <fullName evidence="2">Two-component system QseEF-associated lipoprotein QseG</fullName>
    </submittedName>
</protein>
<dbReference type="RefSeq" id="WP_047730860.1">
    <property type="nucleotide sequence ID" value="NZ_CABMHU010000125.1"/>
</dbReference>
<sequence>MYTWSKRLRLSQTERSPRATHRAPLGKRPISWLGAVFFMPLLLAGCVDRAVSGGLNPQQQEAIPDTKVIDYRTAACDTLWQLDDKDALDNALYWLRAMDCADRIGSTQARALAKTVPGDSWSGVFKQSILLGSAQPTSGERRQIIDRINSYRMEFPGSLRPLTQLWRQQQLLQITLFDEKARYQHLQESSDSQIDSLRQSQARLQSQLQDTSRKLENLTDIERQLSSRKQLQGEIPDNSAGSQKGESAGKNGAAAKGAESQDEPEKGTALPVEPEDTYTPHPANKESHAQ</sequence>
<dbReference type="Pfam" id="PF13942">
    <property type="entry name" value="Lipoprotein_20"/>
    <property type="match status" value="1"/>
</dbReference>
<feature type="compositionally biased region" description="Low complexity" evidence="1">
    <location>
        <begin position="244"/>
        <end position="258"/>
    </location>
</feature>